<dbReference type="GO" id="GO:0008757">
    <property type="term" value="F:S-adenosylmethionine-dependent methyltransferase activity"/>
    <property type="evidence" value="ECO:0007669"/>
    <property type="project" value="InterPro"/>
</dbReference>
<dbReference type="SMART" id="SM00320">
    <property type="entry name" value="WD40"/>
    <property type="match status" value="3"/>
</dbReference>
<evidence type="ECO:0000313" key="6">
    <source>
        <dbReference type="EMBL" id="PKI19693.1"/>
    </source>
</evidence>
<dbReference type="Gene3D" id="2.130.10.10">
    <property type="entry name" value="YVTN repeat-like/Quinoprotein amine dehydrogenase"/>
    <property type="match status" value="2"/>
</dbReference>
<feature type="repeat" description="TPR" evidence="4">
    <location>
        <begin position="443"/>
        <end position="476"/>
    </location>
</feature>
<evidence type="ECO:0000259" key="5">
    <source>
        <dbReference type="Pfam" id="PF08241"/>
    </source>
</evidence>
<organism evidence="6 7">
    <name type="scientific">Pseudomonas monteilii</name>
    <dbReference type="NCBI Taxonomy" id="76759"/>
    <lineage>
        <taxon>Bacteria</taxon>
        <taxon>Pseudomonadati</taxon>
        <taxon>Pseudomonadota</taxon>
        <taxon>Gammaproteobacteria</taxon>
        <taxon>Pseudomonadales</taxon>
        <taxon>Pseudomonadaceae</taxon>
        <taxon>Pseudomonas</taxon>
    </lineage>
</organism>
<dbReference type="InterPro" id="IPR011990">
    <property type="entry name" value="TPR-like_helical_dom_sf"/>
</dbReference>
<keyword evidence="3" id="KW-0949">S-adenosyl-L-methionine</keyword>
<dbReference type="InterPro" id="IPR013216">
    <property type="entry name" value="Methyltransf_11"/>
</dbReference>
<dbReference type="Pfam" id="PF00400">
    <property type="entry name" value="WD40"/>
    <property type="match status" value="1"/>
</dbReference>
<dbReference type="InterPro" id="IPR011047">
    <property type="entry name" value="Quinoprotein_ADH-like_sf"/>
</dbReference>
<protein>
    <submittedName>
        <fullName evidence="6">SAM-dependent methyltransferase</fullName>
    </submittedName>
</protein>
<evidence type="ECO:0000256" key="3">
    <source>
        <dbReference type="ARBA" id="ARBA00022691"/>
    </source>
</evidence>
<keyword evidence="4" id="KW-0802">TPR repeat</keyword>
<dbReference type="Proteomes" id="UP000233399">
    <property type="component" value="Unassembled WGS sequence"/>
</dbReference>
<keyword evidence="1 6" id="KW-0489">Methyltransferase</keyword>
<dbReference type="InterPro" id="IPR001680">
    <property type="entry name" value="WD40_rpt"/>
</dbReference>
<evidence type="ECO:0000256" key="4">
    <source>
        <dbReference type="PROSITE-ProRule" id="PRU00339"/>
    </source>
</evidence>
<name>A0A2N1IN73_9PSED</name>
<feature type="domain" description="Methyltransferase type 11" evidence="5">
    <location>
        <begin position="603"/>
        <end position="700"/>
    </location>
</feature>
<reference evidence="6 7" key="1">
    <citation type="submission" date="2017-12" db="EMBL/GenBank/DDBJ databases">
        <title>Isolation and characterization of an aerobic denitrifying Pseudomonas monteilii CY06 from aquaculture ponds.</title>
        <authorList>
            <person name="Ma Q."/>
            <person name="Cai Y."/>
            <person name="He Z."/>
        </authorList>
    </citation>
    <scope>NUCLEOTIDE SEQUENCE [LARGE SCALE GENOMIC DNA]</scope>
    <source>
        <strain evidence="6 7">CY06</strain>
    </source>
</reference>
<dbReference type="EMBL" id="PJCG01000052">
    <property type="protein sequence ID" value="PKI19693.1"/>
    <property type="molecule type" value="Genomic_DNA"/>
</dbReference>
<evidence type="ECO:0000256" key="1">
    <source>
        <dbReference type="ARBA" id="ARBA00022603"/>
    </source>
</evidence>
<dbReference type="SUPFAM" id="SSF48452">
    <property type="entry name" value="TPR-like"/>
    <property type="match status" value="1"/>
</dbReference>
<dbReference type="SUPFAM" id="SSF53335">
    <property type="entry name" value="S-adenosyl-L-methionine-dependent methyltransferases"/>
    <property type="match status" value="1"/>
</dbReference>
<dbReference type="InterPro" id="IPR015943">
    <property type="entry name" value="WD40/YVTN_repeat-like_dom_sf"/>
</dbReference>
<proteinExistence type="predicted"/>
<gene>
    <name evidence="6" type="ORF">CXB65_21530</name>
</gene>
<dbReference type="SUPFAM" id="SSF50998">
    <property type="entry name" value="Quinoprotein alcohol dehydrogenase-like"/>
    <property type="match status" value="1"/>
</dbReference>
<keyword evidence="2 6" id="KW-0808">Transferase</keyword>
<sequence length="801" mass="87341">MEAPHSELWSRNFGAPVTGLCLTADAALLAVACRNRTLTVLTRDCRPCWSQHFADELTCVAISTTPCVAAGTQRASDGSGTVSLFDADGQALFSVPLASAPYDISLSADSERLVVLCQDQSQHIANRSGSGYELRQVEARHLEPAASSAASSHSASLLKIRERLLSVLNQDAGIVALHELPRTAVKCAVSHTGFAGIVALEDGSALLLEGDSLRQCETTAVVAAPGISSVAVSGGGTAVIGSPDGTLRLLNRQGKPLWACRAGGEVWAAGISQDGSIVVSGCTDGTVKLLVNHAHDSYNQHIDLLQMNAEQLADEAEHRDAAEALLAQLGQTGLIEYAVDWLNGGSLRLSQADREALAIKLLAEDVRLFPSHCTSHFLLAQAYQKRQEWHLAARHFTWAGQDDRMKLKSFTLAGESFLMAGHHFAAKSAFRRARELTVSEEAKKTLYTLGRIHQEQGSFAEAQKYYEVVFTLSPDYLDVDARLQHLRRQGTQPEGLRPSDDKDWYASLILELLDPAAQRGFTPGTARATQLAGVAEQRGRLLSVIAEFALDKADKAADAALDYDVAAYMRYDCSVPEDEAKKSLELVNMLDCLKHYGPFRRSLDIGAATGRYPTLLARQGIQAFGVDLEPRAVEYARQKTGGALNPDFHQGDARALPFESTQFDLITCMMGTAAHFPRQDFSRVMSEIHRCLVPGGFCVISTWDIECPHLTYLSIYSHEQKELMRQNAISRGEASEIARAQGFAVEEIRPLGLLPESLGYELDLQQDGPARIRNLLDMDLALKAKFPSLHGQMYMLIIRKT</sequence>
<dbReference type="Gene3D" id="3.40.50.150">
    <property type="entry name" value="Vaccinia Virus protein VP39"/>
    <property type="match status" value="1"/>
</dbReference>
<dbReference type="AlphaFoldDB" id="A0A2N1IN73"/>
<evidence type="ECO:0000313" key="7">
    <source>
        <dbReference type="Proteomes" id="UP000233399"/>
    </source>
</evidence>
<dbReference type="PROSITE" id="PS50005">
    <property type="entry name" value="TPR"/>
    <property type="match status" value="1"/>
</dbReference>
<dbReference type="InterPro" id="IPR019734">
    <property type="entry name" value="TPR_rpt"/>
</dbReference>
<comment type="caution">
    <text evidence="6">The sequence shown here is derived from an EMBL/GenBank/DDBJ whole genome shotgun (WGS) entry which is preliminary data.</text>
</comment>
<evidence type="ECO:0000256" key="2">
    <source>
        <dbReference type="ARBA" id="ARBA00022679"/>
    </source>
</evidence>
<dbReference type="PANTHER" id="PTHR43464">
    <property type="entry name" value="METHYLTRANSFERASE"/>
    <property type="match status" value="1"/>
</dbReference>
<dbReference type="InterPro" id="IPR029063">
    <property type="entry name" value="SAM-dependent_MTases_sf"/>
</dbReference>
<dbReference type="GO" id="GO:0032259">
    <property type="term" value="P:methylation"/>
    <property type="evidence" value="ECO:0007669"/>
    <property type="project" value="UniProtKB-KW"/>
</dbReference>
<dbReference type="CDD" id="cd02440">
    <property type="entry name" value="AdoMet_MTases"/>
    <property type="match status" value="1"/>
</dbReference>
<dbReference type="Pfam" id="PF08241">
    <property type="entry name" value="Methyltransf_11"/>
    <property type="match status" value="1"/>
</dbReference>
<dbReference type="PANTHER" id="PTHR43464:SF19">
    <property type="entry name" value="UBIQUINONE BIOSYNTHESIS O-METHYLTRANSFERASE, MITOCHONDRIAL"/>
    <property type="match status" value="1"/>
</dbReference>
<accession>A0A2N1IN73</accession>
<dbReference type="Gene3D" id="1.25.40.10">
    <property type="entry name" value="Tetratricopeptide repeat domain"/>
    <property type="match status" value="1"/>
</dbReference>